<organism evidence="4">
    <name type="scientific">Fagus sylvatica</name>
    <name type="common">Beechnut</name>
    <dbReference type="NCBI Taxonomy" id="28930"/>
    <lineage>
        <taxon>Eukaryota</taxon>
        <taxon>Viridiplantae</taxon>
        <taxon>Streptophyta</taxon>
        <taxon>Embryophyta</taxon>
        <taxon>Tracheophyta</taxon>
        <taxon>Spermatophyta</taxon>
        <taxon>Magnoliopsida</taxon>
        <taxon>eudicotyledons</taxon>
        <taxon>Gunneridae</taxon>
        <taxon>Pentapetalae</taxon>
        <taxon>rosids</taxon>
        <taxon>fabids</taxon>
        <taxon>Fagales</taxon>
        <taxon>Fagaceae</taxon>
        <taxon>Fagus</taxon>
    </lineage>
</organism>
<proteinExistence type="predicted"/>
<evidence type="ECO:0000256" key="2">
    <source>
        <dbReference type="ARBA" id="ARBA00022737"/>
    </source>
</evidence>
<evidence type="ECO:0000313" key="4">
    <source>
        <dbReference type="EMBL" id="SPD20090.1"/>
    </source>
</evidence>
<reference evidence="4" key="1">
    <citation type="submission" date="2018-02" db="EMBL/GenBank/DDBJ databases">
        <authorList>
            <person name="Cohen D.B."/>
            <person name="Kent A.D."/>
        </authorList>
    </citation>
    <scope>NUCLEOTIDE SEQUENCE</scope>
</reference>
<gene>
    <name evidence="4" type="ORF">FSB_LOCUS47972</name>
</gene>
<protein>
    <recommendedName>
        <fullName evidence="3">C-JID domain-containing protein</fullName>
    </recommendedName>
</protein>
<dbReference type="EMBL" id="OIVN01004946">
    <property type="protein sequence ID" value="SPD20090.1"/>
    <property type="molecule type" value="Genomic_DNA"/>
</dbReference>
<dbReference type="Pfam" id="PF20160">
    <property type="entry name" value="C-JID"/>
    <property type="match status" value="1"/>
</dbReference>
<keyword evidence="1" id="KW-0433">Leucine-rich repeat</keyword>
<dbReference type="InterPro" id="IPR045344">
    <property type="entry name" value="C-JID"/>
</dbReference>
<evidence type="ECO:0000259" key="3">
    <source>
        <dbReference type="Pfam" id="PF20160"/>
    </source>
</evidence>
<feature type="domain" description="C-JID" evidence="3">
    <location>
        <begin position="54"/>
        <end position="151"/>
    </location>
</feature>
<keyword evidence="2" id="KW-0677">Repeat</keyword>
<sequence length="251" mass="28625">MSVLQPCSELRLYDESRGKVAFTILYHYLQGLLCRKTGNETSDRTGTEFQMIIPGFAIQQWFTHQKLGNSVIIELPPNWCNSGWMGFALCASFDAFGSLENNSSFDKILGLRAYVRALGDMPHQIEVVFEDCPRLNVQKCGVRLAYEQDVEEFNQTIAQCDSSRIITYEGWDGVHHEFDNSSSYYSDTDFAQCDSSRIITYEGWDGVHHEFDNSSSSYSDTDCDVNDCSYFDLSLAAERDVYFLSSYEESE</sequence>
<dbReference type="AlphaFoldDB" id="A0A2N9I7Q1"/>
<accession>A0A2N9I7Q1</accession>
<evidence type="ECO:0000256" key="1">
    <source>
        <dbReference type="ARBA" id="ARBA00022614"/>
    </source>
</evidence>
<name>A0A2N9I7Q1_FAGSY</name>